<dbReference type="EMBL" id="GL876978">
    <property type="protein sequence ID" value="KLU91821.1"/>
    <property type="molecule type" value="Genomic_DNA"/>
</dbReference>
<name>A0A0C4EDH1_MAGP6</name>
<feature type="compositionally biased region" description="Basic and acidic residues" evidence="1">
    <location>
        <begin position="55"/>
        <end position="82"/>
    </location>
</feature>
<feature type="region of interest" description="Disordered" evidence="1">
    <location>
        <begin position="136"/>
        <end position="155"/>
    </location>
</feature>
<reference evidence="3" key="5">
    <citation type="submission" date="2015-06" db="UniProtKB">
        <authorList>
            <consortium name="EnsemblFungi"/>
        </authorList>
    </citation>
    <scope>IDENTIFICATION</scope>
    <source>
        <strain evidence="3">ATCC 64411</strain>
    </source>
</reference>
<evidence type="ECO:0000313" key="4">
    <source>
        <dbReference type="Proteomes" id="UP000011715"/>
    </source>
</evidence>
<sequence>MLPFLVPGGVPDHHDHNHNHNHNLYHLDIAHSDTTQHPSVSFSLPSARTRLARQTTDDRRQTTDDRRQTTDDRRQTTDDRQRPKATTRSSARLPVVDVRSNSPFPCRPASRLVSAKAPEAMPAADAPVEQSSKKKVSHVGSGHGHPRLYPPPGWVTRKGDIASTGTMDTTTTTETLRSPHKLDLSYEYQGATHHKGNARPAYSMAARQMGGLLSFQVPGQTAAAIQQGKGGGWTARHLSRPGPRKNREKRGTKTKNEGGDQRGTRRMKGEEHLPRTRRSQERKPNDEKWEPLDSPKASRLSLLPLFLSIHPSSFPSLLFSSSLP</sequence>
<feature type="compositionally biased region" description="Polar residues" evidence="1">
    <location>
        <begin position="35"/>
        <end position="46"/>
    </location>
</feature>
<feature type="compositionally biased region" description="Basic and acidic residues" evidence="1">
    <location>
        <begin position="249"/>
        <end position="293"/>
    </location>
</feature>
<accession>A0A0C4EDH1</accession>
<dbReference type="AlphaFoldDB" id="A0A0C4EDH1"/>
<dbReference type="VEuPathDB" id="FungiDB:MAPG_10770"/>
<evidence type="ECO:0000313" key="3">
    <source>
        <dbReference type="EnsemblFungi" id="MAPG_10770T0"/>
    </source>
</evidence>
<proteinExistence type="predicted"/>
<protein>
    <submittedName>
        <fullName evidence="2 3">Uncharacterized protein</fullName>
    </submittedName>
</protein>
<dbReference type="Proteomes" id="UP000011715">
    <property type="component" value="Unassembled WGS sequence"/>
</dbReference>
<dbReference type="EMBL" id="ADBL01002663">
    <property type="status" value="NOT_ANNOTATED_CDS"/>
    <property type="molecule type" value="Genomic_DNA"/>
</dbReference>
<reference evidence="2" key="3">
    <citation type="submission" date="2011-03" db="EMBL/GenBank/DDBJ databases">
        <title>Annotation of Magnaporthe poae ATCC 64411.</title>
        <authorList>
            <person name="Ma L.-J."/>
            <person name="Dead R."/>
            <person name="Young S.K."/>
            <person name="Zeng Q."/>
            <person name="Gargeya S."/>
            <person name="Fitzgerald M."/>
            <person name="Haas B."/>
            <person name="Abouelleil A."/>
            <person name="Alvarado L."/>
            <person name="Arachchi H.M."/>
            <person name="Berlin A."/>
            <person name="Brown A."/>
            <person name="Chapman S.B."/>
            <person name="Chen Z."/>
            <person name="Dunbar C."/>
            <person name="Freedman E."/>
            <person name="Gearin G."/>
            <person name="Gellesch M."/>
            <person name="Goldberg J."/>
            <person name="Griggs A."/>
            <person name="Gujja S."/>
            <person name="Heiman D."/>
            <person name="Howarth C."/>
            <person name="Larson L."/>
            <person name="Lui A."/>
            <person name="MacDonald P.J.P."/>
            <person name="Mehta T."/>
            <person name="Montmayeur A."/>
            <person name="Murphy C."/>
            <person name="Neiman D."/>
            <person name="Pearson M."/>
            <person name="Priest M."/>
            <person name="Roberts A."/>
            <person name="Saif S."/>
            <person name="Shea T."/>
            <person name="Shenoy N."/>
            <person name="Sisk P."/>
            <person name="Stolte C."/>
            <person name="Sykes S."/>
            <person name="Yandava C."/>
            <person name="Wortman J."/>
            <person name="Nusbaum C."/>
            <person name="Birren B."/>
        </authorList>
    </citation>
    <scope>NUCLEOTIDE SEQUENCE</scope>
    <source>
        <strain evidence="2">ATCC 64411</strain>
    </source>
</reference>
<keyword evidence="4" id="KW-1185">Reference proteome</keyword>
<feature type="region of interest" description="Disordered" evidence="1">
    <location>
        <begin position="35"/>
        <end position="109"/>
    </location>
</feature>
<reference evidence="4" key="2">
    <citation type="submission" date="2010-05" db="EMBL/GenBank/DDBJ databases">
        <title>The genome sequence of Magnaporthe poae strain ATCC 64411.</title>
        <authorList>
            <person name="Ma L.-J."/>
            <person name="Dead R."/>
            <person name="Young S."/>
            <person name="Zeng Q."/>
            <person name="Koehrsen M."/>
            <person name="Alvarado L."/>
            <person name="Berlin A."/>
            <person name="Chapman S.B."/>
            <person name="Chen Z."/>
            <person name="Freedman E."/>
            <person name="Gellesch M."/>
            <person name="Goldberg J."/>
            <person name="Griggs A."/>
            <person name="Gujja S."/>
            <person name="Heilman E.R."/>
            <person name="Heiman D."/>
            <person name="Hepburn T."/>
            <person name="Howarth C."/>
            <person name="Jen D."/>
            <person name="Larson L."/>
            <person name="Mehta T."/>
            <person name="Neiman D."/>
            <person name="Pearson M."/>
            <person name="Roberts A."/>
            <person name="Saif S."/>
            <person name="Shea T."/>
            <person name="Shenoy N."/>
            <person name="Sisk P."/>
            <person name="Stolte C."/>
            <person name="Sykes S."/>
            <person name="Walk T."/>
            <person name="White J."/>
            <person name="Yandava C."/>
            <person name="Haas B."/>
            <person name="Nusbaum C."/>
            <person name="Birren B."/>
        </authorList>
    </citation>
    <scope>NUCLEOTIDE SEQUENCE [LARGE SCALE GENOMIC DNA]</scope>
    <source>
        <strain evidence="4">ATCC 64411 / 73-15</strain>
    </source>
</reference>
<reference evidence="2" key="1">
    <citation type="submission" date="2010-05" db="EMBL/GenBank/DDBJ databases">
        <title>The Genome Sequence of Magnaporthe poae strain ATCC 64411.</title>
        <authorList>
            <consortium name="The Broad Institute Genome Sequencing Platform"/>
            <consortium name="Broad Institute Genome Sequencing Center for Infectious Disease"/>
            <person name="Ma L.-J."/>
            <person name="Dead R."/>
            <person name="Young S."/>
            <person name="Zeng Q."/>
            <person name="Koehrsen M."/>
            <person name="Alvarado L."/>
            <person name="Berlin A."/>
            <person name="Chapman S.B."/>
            <person name="Chen Z."/>
            <person name="Freedman E."/>
            <person name="Gellesch M."/>
            <person name="Goldberg J."/>
            <person name="Griggs A."/>
            <person name="Gujja S."/>
            <person name="Heilman E.R."/>
            <person name="Heiman D."/>
            <person name="Hepburn T."/>
            <person name="Howarth C."/>
            <person name="Jen D."/>
            <person name="Larson L."/>
            <person name="Mehta T."/>
            <person name="Neiman D."/>
            <person name="Pearson M."/>
            <person name="Roberts A."/>
            <person name="Saif S."/>
            <person name="Shea T."/>
            <person name="Shenoy N."/>
            <person name="Sisk P."/>
            <person name="Stolte C."/>
            <person name="Sykes S."/>
            <person name="Walk T."/>
            <person name="White J."/>
            <person name="Yandava C."/>
            <person name="Haas B."/>
            <person name="Nusbaum C."/>
            <person name="Birren B."/>
        </authorList>
    </citation>
    <scope>NUCLEOTIDE SEQUENCE</scope>
    <source>
        <strain evidence="2">ATCC 64411</strain>
    </source>
</reference>
<feature type="region of interest" description="Disordered" evidence="1">
    <location>
        <begin position="223"/>
        <end position="295"/>
    </location>
</feature>
<evidence type="ECO:0000313" key="2">
    <source>
        <dbReference type="EMBL" id="KLU91821.1"/>
    </source>
</evidence>
<dbReference type="EnsemblFungi" id="MAPG_10770T0">
    <property type="protein sequence ID" value="MAPG_10770T0"/>
    <property type="gene ID" value="MAPG_10770"/>
</dbReference>
<feature type="compositionally biased region" description="Basic residues" evidence="1">
    <location>
        <begin position="237"/>
        <end position="248"/>
    </location>
</feature>
<reference evidence="3" key="4">
    <citation type="journal article" date="2015" name="G3 (Bethesda)">
        <title>Genome sequences of three phytopathogenic species of the Magnaporthaceae family of fungi.</title>
        <authorList>
            <person name="Okagaki L.H."/>
            <person name="Nunes C.C."/>
            <person name="Sailsbery J."/>
            <person name="Clay B."/>
            <person name="Brown D."/>
            <person name="John T."/>
            <person name="Oh Y."/>
            <person name="Young N."/>
            <person name="Fitzgerald M."/>
            <person name="Haas B.J."/>
            <person name="Zeng Q."/>
            <person name="Young S."/>
            <person name="Adiconis X."/>
            <person name="Fan L."/>
            <person name="Levin J.Z."/>
            <person name="Mitchell T.K."/>
            <person name="Okubara P.A."/>
            <person name="Farman M.L."/>
            <person name="Kohn L.M."/>
            <person name="Birren B."/>
            <person name="Ma L.-J."/>
            <person name="Dean R.A."/>
        </authorList>
    </citation>
    <scope>NUCLEOTIDE SEQUENCE</scope>
    <source>
        <strain evidence="3">ATCC 64411 / 73-15</strain>
    </source>
</reference>
<organism evidence="3 4">
    <name type="scientific">Magnaporthiopsis poae (strain ATCC 64411 / 73-15)</name>
    <name type="common">Kentucky bluegrass fungus</name>
    <name type="synonym">Magnaporthe poae</name>
    <dbReference type="NCBI Taxonomy" id="644358"/>
    <lineage>
        <taxon>Eukaryota</taxon>
        <taxon>Fungi</taxon>
        <taxon>Dikarya</taxon>
        <taxon>Ascomycota</taxon>
        <taxon>Pezizomycotina</taxon>
        <taxon>Sordariomycetes</taxon>
        <taxon>Sordariomycetidae</taxon>
        <taxon>Magnaporthales</taxon>
        <taxon>Magnaporthaceae</taxon>
        <taxon>Magnaporthiopsis</taxon>
    </lineage>
</organism>
<gene>
    <name evidence="2" type="ORF">MAPG_10770</name>
</gene>
<evidence type="ECO:0000256" key="1">
    <source>
        <dbReference type="SAM" id="MobiDB-lite"/>
    </source>
</evidence>